<dbReference type="Proteomes" id="UP000494365">
    <property type="component" value="Unassembled WGS sequence"/>
</dbReference>
<gene>
    <name evidence="1" type="ORF">LMG28614_00197</name>
</gene>
<dbReference type="EMBL" id="CADIKK010000001">
    <property type="protein sequence ID" value="CAB3776351.1"/>
    <property type="molecule type" value="Genomic_DNA"/>
</dbReference>
<name>A0A6S7BXP7_9BURK</name>
<sequence length="126" mass="14129">MIDAPQALHDDFLHHCRAVGLTAADYPFNTAGHAIRSLSRHLTAEILRSFSSAAHSAGASHLKGLPRQDDEAATPEAIHPYQVVEFDGHRFDIRLKVVVRDPLGFEHEFEMERVWLPVVAATQLRR</sequence>
<keyword evidence="2" id="KW-1185">Reference proteome</keyword>
<organism evidence="1 2">
    <name type="scientific">Paraburkholderia ultramafica</name>
    <dbReference type="NCBI Taxonomy" id="1544867"/>
    <lineage>
        <taxon>Bacteria</taxon>
        <taxon>Pseudomonadati</taxon>
        <taxon>Pseudomonadota</taxon>
        <taxon>Betaproteobacteria</taxon>
        <taxon>Burkholderiales</taxon>
        <taxon>Burkholderiaceae</taxon>
        <taxon>Paraburkholderia</taxon>
    </lineage>
</organism>
<reference evidence="1 2" key="1">
    <citation type="submission" date="2020-04" db="EMBL/GenBank/DDBJ databases">
        <authorList>
            <person name="De Canck E."/>
        </authorList>
    </citation>
    <scope>NUCLEOTIDE SEQUENCE [LARGE SCALE GENOMIC DNA]</scope>
    <source>
        <strain evidence="1 2">LMG 28614</strain>
    </source>
</reference>
<accession>A0A6S7BXP7</accession>
<protein>
    <submittedName>
        <fullName evidence="1">Uncharacterized protein</fullName>
    </submittedName>
</protein>
<dbReference type="AlphaFoldDB" id="A0A6S7BXP7"/>
<proteinExistence type="predicted"/>
<evidence type="ECO:0000313" key="2">
    <source>
        <dbReference type="Proteomes" id="UP000494365"/>
    </source>
</evidence>
<evidence type="ECO:0000313" key="1">
    <source>
        <dbReference type="EMBL" id="CAB3776351.1"/>
    </source>
</evidence>